<gene>
    <name evidence="5" type="ORF">PPYR_02785</name>
    <name evidence="6" type="ORF">PPYR_14554</name>
</gene>
<keyword evidence="1" id="KW-0732">Signal</keyword>
<reference evidence="4" key="1">
    <citation type="journal article" date="2016" name="Sci. Rep.">
        <title>Molecular characterization of firefly nuptial gifts: a multi-omics approach sheds light on postcopulatory sexual selection.</title>
        <authorList>
            <person name="Al-Wathiqui N."/>
            <person name="Fallon T.R."/>
            <person name="South A."/>
            <person name="Weng J.K."/>
            <person name="Lewis S.M."/>
        </authorList>
    </citation>
    <scope>NUCLEOTIDE SEQUENCE</scope>
</reference>
<reference evidence="5 7" key="2">
    <citation type="journal article" date="2018" name="Elife">
        <title>Firefly genomes illuminate parallel origins of bioluminescence in beetles.</title>
        <authorList>
            <person name="Fallon T.R."/>
            <person name="Lower S.E."/>
            <person name="Chang C.H."/>
            <person name="Bessho-Uehara M."/>
            <person name="Martin G.J."/>
            <person name="Bewick A.J."/>
            <person name="Behringer M."/>
            <person name="Debat H.J."/>
            <person name="Wong I."/>
            <person name="Day J.C."/>
            <person name="Suvorov A."/>
            <person name="Silva C.J."/>
            <person name="Stanger-Hall K.F."/>
            <person name="Hall D.W."/>
            <person name="Schmitz R.J."/>
            <person name="Nelson D.R."/>
            <person name="Lewis S.M."/>
            <person name="Shigenobu S."/>
            <person name="Bybee S.M."/>
            <person name="Larracuente A.M."/>
            <person name="Oba Y."/>
            <person name="Weng J.K."/>
        </authorList>
    </citation>
    <scope>NUCLEOTIDE SEQUENCE [LARGE SCALE GENOMIC DNA]</scope>
    <source>
        <strain evidence="5">1611_PpyrPB1</strain>
        <tissue evidence="5">Whole body</tissue>
    </source>
</reference>
<dbReference type="AlphaFoldDB" id="A0A1Y1NBE3"/>
<dbReference type="GO" id="GO:0007623">
    <property type="term" value="P:circadian rhythm"/>
    <property type="evidence" value="ECO:0007669"/>
    <property type="project" value="UniProtKB-ARBA"/>
</dbReference>
<dbReference type="EMBL" id="VVIM01000010">
    <property type="protein sequence ID" value="KAB0792595.1"/>
    <property type="molecule type" value="Genomic_DNA"/>
</dbReference>
<evidence type="ECO:0000313" key="6">
    <source>
        <dbReference type="EMBL" id="KAB0792595.1"/>
    </source>
</evidence>
<dbReference type="FunCoup" id="A0A1Y1NBE3">
    <property type="interactions" value="31"/>
</dbReference>
<dbReference type="Proteomes" id="UP000327044">
    <property type="component" value="Unassembled WGS sequence"/>
</dbReference>
<dbReference type="InterPro" id="IPR038606">
    <property type="entry name" value="To_sf"/>
</dbReference>
<name>A0A1Y1NBE3_PHOPY</name>
<dbReference type="EMBL" id="GEZM01007373">
    <property type="protein sequence ID" value="JAV95221.1"/>
    <property type="molecule type" value="Transcribed_RNA"/>
</dbReference>
<dbReference type="InParanoid" id="A0A1Y1NBE3"/>
<dbReference type="PANTHER" id="PTHR11008">
    <property type="entry name" value="PROTEIN TAKEOUT-LIKE PROTEIN"/>
    <property type="match status" value="1"/>
</dbReference>
<evidence type="ECO:0000313" key="4">
    <source>
        <dbReference type="EMBL" id="JAV95221.1"/>
    </source>
</evidence>
<evidence type="ECO:0000256" key="1">
    <source>
        <dbReference type="ARBA" id="ARBA00022729"/>
    </source>
</evidence>
<dbReference type="SMART" id="SM00700">
    <property type="entry name" value="JHBP"/>
    <property type="match status" value="1"/>
</dbReference>
<dbReference type="FunFam" id="3.15.10.30:FF:000001">
    <property type="entry name" value="Takeout-like protein 1"/>
    <property type="match status" value="1"/>
</dbReference>
<protein>
    <recommendedName>
        <fullName evidence="8">Protein takeout</fullName>
    </recommendedName>
</protein>
<evidence type="ECO:0008006" key="8">
    <source>
        <dbReference type="Google" id="ProtNLM"/>
    </source>
</evidence>
<dbReference type="EMBL" id="VVIM01000011">
    <property type="protein sequence ID" value="KAB0790985.1"/>
    <property type="molecule type" value="Genomic_DNA"/>
</dbReference>
<dbReference type="Pfam" id="PF06585">
    <property type="entry name" value="JHBP"/>
    <property type="match status" value="1"/>
</dbReference>
<dbReference type="Gene3D" id="3.15.10.30">
    <property type="entry name" value="Haemolymph juvenile hormone binding protein"/>
    <property type="match status" value="1"/>
</dbReference>
<keyword evidence="2" id="KW-0090">Biological rhythms</keyword>
<keyword evidence="7" id="KW-1185">Reference proteome</keyword>
<dbReference type="OrthoDB" id="8190514at2759"/>
<reference evidence="5" key="3">
    <citation type="submission" date="2019-08" db="EMBL/GenBank/DDBJ databases">
        <authorList>
            <consortium name="Photinus pyralis genome working group"/>
            <person name="Fallon T.R."/>
            <person name="Sander Lower S.E."/>
            <person name="Weng J.-K."/>
        </authorList>
    </citation>
    <scope>NUCLEOTIDE SEQUENCE</scope>
    <source>
        <strain evidence="5">1611_PpyrPB1</strain>
        <tissue evidence="5">Whole body</tissue>
    </source>
</reference>
<dbReference type="InterPro" id="IPR010562">
    <property type="entry name" value="Haemolymph_juvenile_hormone-bd"/>
</dbReference>
<sequence length="267" mass="30103">MMVITHASKVCVIKSTAVHFSRKTMKTAVLLLTCVTVAVRGLDLPFQKCERSTPNLNECMKSAIQDALPILKRGLPEFQFESIEPIRIESLTIGEGKGAVHVVQNYKNVEIHNVQTAKVERVDAVITDDEFKVVADLTIKDVHMNAQYSLNGNILMLPINGEGDCAVDLEDLKATFTMIGEMFEKDGKKYMELKTFNVSLVPGLVEFNFENLFSGERQLGDEMNKLLNENWRKIYLDVRAAYEEALGAVFKSIANLIFKKIPYDEMF</sequence>
<evidence type="ECO:0000313" key="7">
    <source>
        <dbReference type="Proteomes" id="UP000327044"/>
    </source>
</evidence>
<evidence type="ECO:0000256" key="2">
    <source>
        <dbReference type="ARBA" id="ARBA00023108"/>
    </source>
</evidence>
<comment type="similarity">
    <text evidence="3">Belongs to the TO family.</text>
</comment>
<evidence type="ECO:0000256" key="3">
    <source>
        <dbReference type="ARBA" id="ARBA00060902"/>
    </source>
</evidence>
<proteinExistence type="inferred from homology"/>
<organism evidence="4">
    <name type="scientific">Photinus pyralis</name>
    <name type="common">Common eastern firefly</name>
    <name type="synonym">Lampyris pyralis</name>
    <dbReference type="NCBI Taxonomy" id="7054"/>
    <lineage>
        <taxon>Eukaryota</taxon>
        <taxon>Metazoa</taxon>
        <taxon>Ecdysozoa</taxon>
        <taxon>Arthropoda</taxon>
        <taxon>Hexapoda</taxon>
        <taxon>Insecta</taxon>
        <taxon>Pterygota</taxon>
        <taxon>Neoptera</taxon>
        <taxon>Endopterygota</taxon>
        <taxon>Coleoptera</taxon>
        <taxon>Polyphaga</taxon>
        <taxon>Elateriformia</taxon>
        <taxon>Elateroidea</taxon>
        <taxon>Lampyridae</taxon>
        <taxon>Lampyrinae</taxon>
        <taxon>Photinus</taxon>
    </lineage>
</organism>
<dbReference type="PANTHER" id="PTHR11008:SF18">
    <property type="entry name" value="BCDNA.GH05536-RELATED"/>
    <property type="match status" value="1"/>
</dbReference>
<accession>A0A1Y1NBE3</accession>
<dbReference type="GO" id="GO:0005615">
    <property type="term" value="C:extracellular space"/>
    <property type="evidence" value="ECO:0007669"/>
    <property type="project" value="TreeGrafter"/>
</dbReference>
<evidence type="ECO:0000313" key="5">
    <source>
        <dbReference type="EMBL" id="KAB0790985.1"/>
    </source>
</evidence>